<evidence type="ECO:0000256" key="5">
    <source>
        <dbReference type="RuleBase" id="RU003690"/>
    </source>
</evidence>
<accession>A0A031LU88</accession>
<protein>
    <submittedName>
        <fullName evidence="6">Beta-galactosidase</fullName>
    </submittedName>
</protein>
<dbReference type="GO" id="GO:0005975">
    <property type="term" value="P:carbohydrate metabolic process"/>
    <property type="evidence" value="ECO:0007669"/>
    <property type="project" value="InterPro"/>
</dbReference>
<dbReference type="Proteomes" id="UP000024332">
    <property type="component" value="Unassembled WGS sequence"/>
</dbReference>
<dbReference type="PROSITE" id="PS00572">
    <property type="entry name" value="GLYCOSYL_HYDROL_F1_1"/>
    <property type="match status" value="1"/>
</dbReference>
<dbReference type="GO" id="GO:0008422">
    <property type="term" value="F:beta-glucosidase activity"/>
    <property type="evidence" value="ECO:0007669"/>
    <property type="project" value="TreeGrafter"/>
</dbReference>
<evidence type="ECO:0000313" key="6">
    <source>
        <dbReference type="EMBL" id="EZQ10688.1"/>
    </source>
</evidence>
<sequence>MLYGFSASAFQYEEFNPNSDWGKWLSDPTNVILGKVSGLPIKNFYLKNYDKIHDLARKINANAWRTSLSWERIMPVHGKISREALLTYRKILKDLKDKGFTVFLCLNHFVLPLWIHDPITARESFLGQGSLGWYSKDTIKEFKEFSLISFDELSEYVDFWCTFNEPNAMINFGYLSGIFPPGISNQSVSEKVTQNVIDAHNQIYDEFRKRGTKTGIVYNFPAIEGDERLKDIMIWKFLSKVNIDWIGVNYYSRLKFEDMRPIKGYGFLCQGNRSLDGYPVSDYGWEIYPRGIKEVIEDASKLGKPIYITENGVADSSDSLRPKFILEHLEWITKSNAKVEGYLHWSLIDNFEWNFGYDLKFGVYDFDMKEKPSALVFKEATQMFG</sequence>
<keyword evidence="7" id="KW-1185">Reference proteome</keyword>
<dbReference type="AlphaFoldDB" id="A0A031LU88"/>
<dbReference type="Pfam" id="PF00232">
    <property type="entry name" value="Glyco_hydro_1"/>
    <property type="match status" value="2"/>
</dbReference>
<dbReference type="STRING" id="1160895.CM19_03520"/>
<evidence type="ECO:0000256" key="1">
    <source>
        <dbReference type="ARBA" id="ARBA00010838"/>
    </source>
</evidence>
<evidence type="ECO:0000256" key="3">
    <source>
        <dbReference type="ARBA" id="ARBA00023295"/>
    </source>
</evidence>
<keyword evidence="2" id="KW-0378">Hydrolase</keyword>
<dbReference type="InterPro" id="IPR001360">
    <property type="entry name" value="Glyco_hydro_1"/>
</dbReference>
<dbReference type="Gene3D" id="3.20.20.80">
    <property type="entry name" value="Glycosidases"/>
    <property type="match status" value="1"/>
</dbReference>
<dbReference type="PRINTS" id="PR00131">
    <property type="entry name" value="GLHYDRLASE1"/>
</dbReference>
<gene>
    <name evidence="6" type="ORF">CM19_03520</name>
</gene>
<dbReference type="InterPro" id="IPR018120">
    <property type="entry name" value="Glyco_hydro_1_AS"/>
</dbReference>
<evidence type="ECO:0000256" key="4">
    <source>
        <dbReference type="PROSITE-ProRule" id="PRU10055"/>
    </source>
</evidence>
<feature type="active site" description="Nucleophile" evidence="4">
    <location>
        <position position="310"/>
    </location>
</feature>
<organism evidence="6 7">
    <name type="scientific">Candidatus Acidianus copahuensis</name>
    <dbReference type="NCBI Taxonomy" id="1160895"/>
    <lineage>
        <taxon>Archaea</taxon>
        <taxon>Thermoproteota</taxon>
        <taxon>Thermoprotei</taxon>
        <taxon>Sulfolobales</taxon>
        <taxon>Sulfolobaceae</taxon>
        <taxon>Acidianus</taxon>
    </lineage>
</organism>
<evidence type="ECO:0000256" key="2">
    <source>
        <dbReference type="ARBA" id="ARBA00022801"/>
    </source>
</evidence>
<reference evidence="6 7" key="1">
    <citation type="submission" date="2014-03" db="EMBL/GenBank/DDBJ databases">
        <title>Draft genome sequence of the novel thermoacidophilic archaea Acidianus copahuensis ALE1 strain, isolated from Copahue volcanic area in Neuquen Argentina.</title>
        <authorList>
            <person name="Urbieta M.S."/>
            <person name="Rascovan N."/>
            <person name="Castro C."/>
            <person name="Revale S."/>
            <person name="Giaveno M.A."/>
            <person name="Vazquez M.P."/>
            <person name="Donati E.R."/>
        </authorList>
    </citation>
    <scope>NUCLEOTIDE SEQUENCE [LARGE SCALE GENOMIC DNA]</scope>
    <source>
        <strain evidence="6 7">ALE1</strain>
    </source>
</reference>
<dbReference type="SUPFAM" id="SSF51445">
    <property type="entry name" value="(Trans)glycosidases"/>
    <property type="match status" value="1"/>
</dbReference>
<keyword evidence="3" id="KW-0326">Glycosidase</keyword>
<dbReference type="OrthoDB" id="84443at2157"/>
<comment type="caution">
    <text evidence="6">The sequence shown here is derived from an EMBL/GenBank/DDBJ whole genome shotgun (WGS) entry which is preliminary data.</text>
</comment>
<dbReference type="InterPro" id="IPR017853">
    <property type="entry name" value="GH"/>
</dbReference>
<comment type="similarity">
    <text evidence="1 5">Belongs to the glycosyl hydrolase 1 family.</text>
</comment>
<dbReference type="PANTHER" id="PTHR10353:SF209">
    <property type="entry name" value="GALACTOLIPID GALACTOSYLTRANSFERASE SFR2, CHLOROPLASTIC"/>
    <property type="match status" value="1"/>
</dbReference>
<dbReference type="EMBL" id="JFZT01000020">
    <property type="protein sequence ID" value="EZQ10688.1"/>
    <property type="molecule type" value="Genomic_DNA"/>
</dbReference>
<name>A0A031LU88_9CREN</name>
<dbReference type="PANTHER" id="PTHR10353">
    <property type="entry name" value="GLYCOSYL HYDROLASE"/>
    <property type="match status" value="1"/>
</dbReference>
<evidence type="ECO:0000313" key="7">
    <source>
        <dbReference type="Proteomes" id="UP000024332"/>
    </source>
</evidence>
<dbReference type="RefSeq" id="WP_048099017.1">
    <property type="nucleotide sequence ID" value="NZ_JFZT01000020.1"/>
</dbReference>
<proteinExistence type="inferred from homology"/>